<evidence type="ECO:0000313" key="3">
    <source>
        <dbReference type="Proteomes" id="UP001066276"/>
    </source>
</evidence>
<proteinExistence type="predicted"/>
<feature type="non-terminal residue" evidence="2">
    <location>
        <position position="1"/>
    </location>
</feature>
<dbReference type="EMBL" id="JANPWB010000016">
    <property type="protein sequence ID" value="KAJ1080004.1"/>
    <property type="molecule type" value="Genomic_DNA"/>
</dbReference>
<comment type="caution">
    <text evidence="2">The sequence shown here is derived from an EMBL/GenBank/DDBJ whole genome shotgun (WGS) entry which is preliminary data.</text>
</comment>
<protein>
    <submittedName>
        <fullName evidence="2">Uncharacterized protein</fullName>
    </submittedName>
</protein>
<evidence type="ECO:0000256" key="1">
    <source>
        <dbReference type="SAM" id="MobiDB-lite"/>
    </source>
</evidence>
<keyword evidence="3" id="KW-1185">Reference proteome</keyword>
<dbReference type="Proteomes" id="UP001066276">
    <property type="component" value="Chromosome 12"/>
</dbReference>
<feature type="region of interest" description="Disordered" evidence="1">
    <location>
        <begin position="1"/>
        <end position="31"/>
    </location>
</feature>
<dbReference type="AlphaFoldDB" id="A0AAV7KNY6"/>
<feature type="non-terminal residue" evidence="2">
    <location>
        <position position="55"/>
    </location>
</feature>
<sequence>APARVSRSRSPSPSRWRFRDSSPSTAISDPLGMHSVRLGLARSMFSMSSSPDSDD</sequence>
<reference evidence="2" key="1">
    <citation type="journal article" date="2022" name="bioRxiv">
        <title>Sequencing and chromosome-scale assembly of the giantPleurodeles waltlgenome.</title>
        <authorList>
            <person name="Brown T."/>
            <person name="Elewa A."/>
            <person name="Iarovenko S."/>
            <person name="Subramanian E."/>
            <person name="Araus A.J."/>
            <person name="Petzold A."/>
            <person name="Susuki M."/>
            <person name="Suzuki K.-i.T."/>
            <person name="Hayashi T."/>
            <person name="Toyoda A."/>
            <person name="Oliveira C."/>
            <person name="Osipova E."/>
            <person name="Leigh N.D."/>
            <person name="Simon A."/>
            <person name="Yun M.H."/>
        </authorList>
    </citation>
    <scope>NUCLEOTIDE SEQUENCE</scope>
    <source>
        <strain evidence="2">20211129_DDA</strain>
        <tissue evidence="2">Liver</tissue>
    </source>
</reference>
<gene>
    <name evidence="2" type="ORF">NDU88_000226</name>
</gene>
<name>A0AAV7KNY6_PLEWA</name>
<organism evidence="2 3">
    <name type="scientific">Pleurodeles waltl</name>
    <name type="common">Iberian ribbed newt</name>
    <dbReference type="NCBI Taxonomy" id="8319"/>
    <lineage>
        <taxon>Eukaryota</taxon>
        <taxon>Metazoa</taxon>
        <taxon>Chordata</taxon>
        <taxon>Craniata</taxon>
        <taxon>Vertebrata</taxon>
        <taxon>Euteleostomi</taxon>
        <taxon>Amphibia</taxon>
        <taxon>Batrachia</taxon>
        <taxon>Caudata</taxon>
        <taxon>Salamandroidea</taxon>
        <taxon>Salamandridae</taxon>
        <taxon>Pleurodelinae</taxon>
        <taxon>Pleurodeles</taxon>
    </lineage>
</organism>
<accession>A0AAV7KNY6</accession>
<feature type="compositionally biased region" description="Low complexity" evidence="1">
    <location>
        <begin position="1"/>
        <end position="15"/>
    </location>
</feature>
<evidence type="ECO:0000313" key="2">
    <source>
        <dbReference type="EMBL" id="KAJ1080004.1"/>
    </source>
</evidence>